<protein>
    <submittedName>
        <fullName evidence="1">Uncharacterized protein</fullName>
    </submittedName>
</protein>
<dbReference type="Proteomes" id="UP001244011">
    <property type="component" value="Unassembled WGS sequence"/>
</dbReference>
<proteinExistence type="predicted"/>
<organism evidence="1 2">
    <name type="scientific">Phialemonium atrogriseum</name>
    <dbReference type="NCBI Taxonomy" id="1093897"/>
    <lineage>
        <taxon>Eukaryota</taxon>
        <taxon>Fungi</taxon>
        <taxon>Dikarya</taxon>
        <taxon>Ascomycota</taxon>
        <taxon>Pezizomycotina</taxon>
        <taxon>Sordariomycetes</taxon>
        <taxon>Sordariomycetidae</taxon>
        <taxon>Cephalothecales</taxon>
        <taxon>Cephalothecaceae</taxon>
        <taxon>Phialemonium</taxon>
    </lineage>
</organism>
<dbReference type="RefSeq" id="XP_060285877.1">
    <property type="nucleotide sequence ID" value="XM_060423661.1"/>
</dbReference>
<evidence type="ECO:0000313" key="1">
    <source>
        <dbReference type="EMBL" id="KAK1769664.1"/>
    </source>
</evidence>
<sequence length="519" mass="54692">MLWKASHGLIAVASRQPASRRTLSTLRRGSTSFSIAIGSSVSKQRVVEKAREAASPAPRGLSKALDDANGPDAAVILTSRSLAPWLADQDFLSALLHVPGQPPPEINVLSAVVDGIPWPDAPHSLRDGISVLHGGLASMLPDLWGSAQVDCPSVQPSITVPFPPLRNDSGPLEATIPLANTVFNNGRPFTMFASRWQSQPGSPLKLTQKVEKRRQLIVPDLTGTNTTSNRSSRSDISAPLLPITRPRRIVAGLGNIIRQVEIDGKPAPASGELEAVIPALLDARSESAPTTTSTVGPVGVWALVVPEGVAAATGGEMPRLLRGSAASDYGGGGGLSEWGAAVESSVVMARLLASGARLQRILSGGGGWGLKQGLLSLDPQVRYSVPDEEDVERFIRSFKGETSPDDVITPGSYIQFFVEPIHPSQKVSAINRPEQAGLDFPEVVVGTCDTAEEGEHSVEDGVQVVTDYFGALSSQGMFIASPTDTVGSHGMGLSTKIDAPNCRVEVHGKPRHERDDSSA</sequence>
<dbReference type="GeneID" id="85306848"/>
<dbReference type="EMBL" id="MU839002">
    <property type="protein sequence ID" value="KAK1769664.1"/>
    <property type="molecule type" value="Genomic_DNA"/>
</dbReference>
<keyword evidence="2" id="KW-1185">Reference proteome</keyword>
<reference evidence="1" key="1">
    <citation type="submission" date="2023-06" db="EMBL/GenBank/DDBJ databases">
        <title>Genome-scale phylogeny and comparative genomics of the fungal order Sordariales.</title>
        <authorList>
            <consortium name="Lawrence Berkeley National Laboratory"/>
            <person name="Hensen N."/>
            <person name="Bonometti L."/>
            <person name="Westerberg I."/>
            <person name="Brannstrom I.O."/>
            <person name="Guillou S."/>
            <person name="Cros-Aarteil S."/>
            <person name="Calhoun S."/>
            <person name="Haridas S."/>
            <person name="Kuo A."/>
            <person name="Mondo S."/>
            <person name="Pangilinan J."/>
            <person name="Riley R."/>
            <person name="Labutti K."/>
            <person name="Andreopoulos B."/>
            <person name="Lipzen A."/>
            <person name="Chen C."/>
            <person name="Yanf M."/>
            <person name="Daum C."/>
            <person name="Ng V."/>
            <person name="Clum A."/>
            <person name="Steindorff A."/>
            <person name="Ohm R."/>
            <person name="Martin F."/>
            <person name="Silar P."/>
            <person name="Natvig D."/>
            <person name="Lalanne C."/>
            <person name="Gautier V."/>
            <person name="Ament-Velasquez S.L."/>
            <person name="Kruys A."/>
            <person name="Hutchinson M.I."/>
            <person name="Powell A.J."/>
            <person name="Barry K."/>
            <person name="Miller A.N."/>
            <person name="Grigoriev I.V."/>
            <person name="Debuchy R."/>
            <person name="Gladieux P."/>
            <person name="Thoren M.H."/>
            <person name="Johannesson H."/>
        </authorList>
    </citation>
    <scope>NUCLEOTIDE SEQUENCE</scope>
    <source>
        <strain evidence="1">8032-3</strain>
    </source>
</reference>
<gene>
    <name evidence="1" type="ORF">QBC33DRAFT_330392</name>
</gene>
<comment type="caution">
    <text evidence="1">The sequence shown here is derived from an EMBL/GenBank/DDBJ whole genome shotgun (WGS) entry which is preliminary data.</text>
</comment>
<evidence type="ECO:0000313" key="2">
    <source>
        <dbReference type="Proteomes" id="UP001244011"/>
    </source>
</evidence>
<accession>A0AAJ0FP32</accession>
<dbReference type="AlphaFoldDB" id="A0AAJ0FP32"/>
<name>A0AAJ0FP32_9PEZI</name>